<dbReference type="Pfam" id="PF13344">
    <property type="entry name" value="Hydrolase_6"/>
    <property type="match status" value="1"/>
</dbReference>
<dbReference type="InterPro" id="IPR023214">
    <property type="entry name" value="HAD_sf"/>
</dbReference>
<accession>A0ABN7B582</accession>
<dbReference type="PANTHER" id="PTHR19288:SF93">
    <property type="entry name" value="FI11325P-RELATED"/>
    <property type="match status" value="1"/>
</dbReference>
<keyword evidence="1" id="KW-0378">Hydrolase</keyword>
<dbReference type="PANTHER" id="PTHR19288">
    <property type="entry name" value="4-NITROPHENYLPHOSPHATASE-RELATED"/>
    <property type="match status" value="1"/>
</dbReference>
<evidence type="ECO:0000313" key="3">
    <source>
        <dbReference type="Proteomes" id="UP001307889"/>
    </source>
</evidence>
<dbReference type="SUPFAM" id="SSF56784">
    <property type="entry name" value="HAD-like"/>
    <property type="match status" value="1"/>
</dbReference>
<dbReference type="NCBIfam" id="TIGR01460">
    <property type="entry name" value="HAD-SF-IIA"/>
    <property type="match status" value="1"/>
</dbReference>
<reference evidence="2 3" key="1">
    <citation type="submission" date="2023-09" db="EMBL/GenBank/DDBJ databases">
        <title>Nesidiocoris tenuis whole genome shotgun sequence.</title>
        <authorList>
            <person name="Shibata T."/>
            <person name="Shimoda M."/>
            <person name="Kobayashi T."/>
            <person name="Uehara T."/>
        </authorList>
    </citation>
    <scope>NUCLEOTIDE SEQUENCE [LARGE SCALE GENOMIC DNA]</scope>
    <source>
        <strain evidence="2 3">Japan</strain>
    </source>
</reference>
<dbReference type="NCBIfam" id="TIGR01452">
    <property type="entry name" value="PGP_euk"/>
    <property type="match status" value="1"/>
</dbReference>
<name>A0ABN7B582_9HEMI</name>
<dbReference type="Gene3D" id="3.40.50.1000">
    <property type="entry name" value="HAD superfamily/HAD-like"/>
    <property type="match status" value="2"/>
</dbReference>
<dbReference type="PIRSF" id="PIRSF000915">
    <property type="entry name" value="PGP-type_phosphatase"/>
    <property type="match status" value="1"/>
</dbReference>
<organism evidence="2 3">
    <name type="scientific">Nesidiocoris tenuis</name>
    <dbReference type="NCBI Taxonomy" id="355587"/>
    <lineage>
        <taxon>Eukaryota</taxon>
        <taxon>Metazoa</taxon>
        <taxon>Ecdysozoa</taxon>
        <taxon>Arthropoda</taxon>
        <taxon>Hexapoda</taxon>
        <taxon>Insecta</taxon>
        <taxon>Pterygota</taxon>
        <taxon>Neoptera</taxon>
        <taxon>Paraneoptera</taxon>
        <taxon>Hemiptera</taxon>
        <taxon>Heteroptera</taxon>
        <taxon>Panheteroptera</taxon>
        <taxon>Cimicomorpha</taxon>
        <taxon>Miridae</taxon>
        <taxon>Dicyphina</taxon>
        <taxon>Nesidiocoris</taxon>
    </lineage>
</organism>
<evidence type="ECO:0000313" key="2">
    <source>
        <dbReference type="EMBL" id="BES99408.1"/>
    </source>
</evidence>
<dbReference type="EMBL" id="AP028918">
    <property type="protein sequence ID" value="BES99408.1"/>
    <property type="molecule type" value="Genomic_DNA"/>
</dbReference>
<dbReference type="Proteomes" id="UP001307889">
    <property type="component" value="Chromosome 10"/>
</dbReference>
<protein>
    <submittedName>
        <fullName evidence="2">Phosphatase</fullName>
    </submittedName>
</protein>
<dbReference type="InterPro" id="IPR006357">
    <property type="entry name" value="HAD-SF_hydro_IIA"/>
</dbReference>
<dbReference type="Pfam" id="PF13242">
    <property type="entry name" value="Hydrolase_like"/>
    <property type="match status" value="1"/>
</dbReference>
<proteinExistence type="predicted"/>
<sequence>MLHLGSLLSNHVKTALYKEFLRKMTTSPIPWLSLSKEEKKKFISSLDSVVSDCDGVLWLGSKVIPGATEVMNGFKTLGKSIFLLTNNSTKSNEELSRKSAGLGFNTTEDESIGTARLTALYLKSIDFKKKAYVIAGVAVENELKSVGIECIGVGPDVFQVRQHCEAIELMSQQNGIEEGVGAVVVGYDLHFSYPKLQKACTYLADPECILIATNTDERFPLPGRVFAPGCGAFVAAVAVATGRKPLVMGKPSPFAIDLVLRAKGLNPEKSMMIGDRCDTDIAFGNSANMKTLLVLTGVTDLEMLKRFENDNKTDLLPTYYVPSIADLVDDMNELIAESQQNQ</sequence>
<dbReference type="InterPro" id="IPR036412">
    <property type="entry name" value="HAD-like_sf"/>
</dbReference>
<dbReference type="InterPro" id="IPR006349">
    <property type="entry name" value="PGP_euk"/>
</dbReference>
<keyword evidence="3" id="KW-1185">Reference proteome</keyword>
<evidence type="ECO:0000256" key="1">
    <source>
        <dbReference type="ARBA" id="ARBA00022801"/>
    </source>
</evidence>
<gene>
    <name evidence="2" type="ORF">NTJ_12225</name>
</gene>